<comment type="caution">
    <text evidence="2">The sequence shown here is derived from an EMBL/GenBank/DDBJ whole genome shotgun (WGS) entry which is preliminary data.</text>
</comment>
<protein>
    <submittedName>
        <fullName evidence="2">Uncharacterized protein</fullName>
    </submittedName>
</protein>
<keyword evidence="3" id="KW-1185">Reference proteome</keyword>
<gene>
    <name evidence="2" type="ORF">DXG03_003663</name>
</gene>
<feature type="region of interest" description="Disordered" evidence="1">
    <location>
        <begin position="1"/>
        <end position="58"/>
    </location>
</feature>
<feature type="compositionally biased region" description="Polar residues" evidence="1">
    <location>
        <begin position="197"/>
        <end position="220"/>
    </location>
</feature>
<feature type="region of interest" description="Disordered" evidence="1">
    <location>
        <begin position="336"/>
        <end position="355"/>
    </location>
</feature>
<evidence type="ECO:0000313" key="3">
    <source>
        <dbReference type="Proteomes" id="UP000775547"/>
    </source>
</evidence>
<proteinExistence type="predicted"/>
<feature type="compositionally biased region" description="Basic residues" evidence="1">
    <location>
        <begin position="221"/>
        <end position="230"/>
    </location>
</feature>
<reference evidence="2" key="2">
    <citation type="submission" date="2021-10" db="EMBL/GenBank/DDBJ databases">
        <title>Phylogenomics reveals ancestral predisposition of the termite-cultivated fungus Termitomyces towards a domesticated lifestyle.</title>
        <authorList>
            <person name="Auxier B."/>
            <person name="Grum-Grzhimaylo A."/>
            <person name="Cardenas M.E."/>
            <person name="Lodge J.D."/>
            <person name="Laessoe T."/>
            <person name="Pedersen O."/>
            <person name="Smith M.E."/>
            <person name="Kuyper T.W."/>
            <person name="Franco-Molano E.A."/>
            <person name="Baroni T.J."/>
            <person name="Aanen D.K."/>
        </authorList>
    </citation>
    <scope>NUCLEOTIDE SEQUENCE</scope>
    <source>
        <strain evidence="2">AP01</strain>
        <tissue evidence="2">Mycelium</tissue>
    </source>
</reference>
<feature type="compositionally biased region" description="Low complexity" evidence="1">
    <location>
        <begin position="33"/>
        <end position="51"/>
    </location>
</feature>
<name>A0A9P7GBN3_9AGAR</name>
<feature type="compositionally biased region" description="Low complexity" evidence="1">
    <location>
        <begin position="242"/>
        <end position="255"/>
    </location>
</feature>
<organism evidence="2 3">
    <name type="scientific">Asterophora parasitica</name>
    <dbReference type="NCBI Taxonomy" id="117018"/>
    <lineage>
        <taxon>Eukaryota</taxon>
        <taxon>Fungi</taxon>
        <taxon>Dikarya</taxon>
        <taxon>Basidiomycota</taxon>
        <taxon>Agaricomycotina</taxon>
        <taxon>Agaricomycetes</taxon>
        <taxon>Agaricomycetidae</taxon>
        <taxon>Agaricales</taxon>
        <taxon>Tricholomatineae</taxon>
        <taxon>Lyophyllaceae</taxon>
        <taxon>Asterophora</taxon>
    </lineage>
</organism>
<evidence type="ECO:0000313" key="2">
    <source>
        <dbReference type="EMBL" id="KAG5646340.1"/>
    </source>
</evidence>
<dbReference type="AlphaFoldDB" id="A0A9P7GBN3"/>
<accession>A0A9P7GBN3</accession>
<dbReference type="EMBL" id="JABCKV010000022">
    <property type="protein sequence ID" value="KAG5646340.1"/>
    <property type="molecule type" value="Genomic_DNA"/>
</dbReference>
<sequence length="405" mass="44932">MAHHNSPWPVPDSQPDSWFQLAFDYPDFPSSPSPSTSPDSASAASPRPSSPLAGVKQESDDAAPCFIIESLSGPRANSTRRSLALAPPTEVPLRATHASSDMRRMMNVFRLNPFAIHDGEARGTLPANHEAAHPLDAEPLVFEFQLEIFDTLSLEDNQDENVLPILIKEDTLGLRSFSPDFELHHDDPAEEWRAAYQQQQTESVATSQLRAPLSVSTSVTQHHRAQRQPRLHSSASHPYLKSAADSAYASSSSSSHIHHTQHHHQHQLRRVEPHINPWSTQPLRARPPALLRSSPAMDSSSSSSRSTSAYADVAVNSLPIEHSLVPMRRWSLPNATYQHQHSQPQVNASPDPYQQSVTDTHAQVQLLGYAQPQPTYQHHQQSHPHHSDIHAHLHAHMLSPLSFAV</sequence>
<reference evidence="2" key="1">
    <citation type="submission" date="2020-07" db="EMBL/GenBank/DDBJ databases">
        <authorList>
            <person name="Nieuwenhuis M."/>
            <person name="Van De Peppel L.J.J."/>
        </authorList>
    </citation>
    <scope>NUCLEOTIDE SEQUENCE</scope>
    <source>
        <strain evidence="2">AP01</strain>
        <tissue evidence="2">Mycelium</tissue>
    </source>
</reference>
<evidence type="ECO:0000256" key="1">
    <source>
        <dbReference type="SAM" id="MobiDB-lite"/>
    </source>
</evidence>
<feature type="region of interest" description="Disordered" evidence="1">
    <location>
        <begin position="197"/>
        <end position="269"/>
    </location>
</feature>
<dbReference type="Proteomes" id="UP000775547">
    <property type="component" value="Unassembled WGS sequence"/>
</dbReference>
<dbReference type="OrthoDB" id="3270670at2759"/>
<feature type="compositionally biased region" description="Basic residues" evidence="1">
    <location>
        <begin position="256"/>
        <end position="268"/>
    </location>
</feature>